<accession>A0A553PBR5</accession>
<comment type="subcellular location">
    <subcellularLocation>
        <location evidence="1">Nucleus</location>
        <location evidence="1">Nucleolus</location>
    </subcellularLocation>
</comment>
<keyword evidence="9" id="KW-1185">Reference proteome</keyword>
<keyword evidence="4" id="KW-0539">Nucleus</keyword>
<evidence type="ECO:0000259" key="7">
    <source>
        <dbReference type="Pfam" id="PF25121"/>
    </source>
</evidence>
<dbReference type="Proteomes" id="UP000318571">
    <property type="component" value="Chromosome 2"/>
</dbReference>
<feature type="compositionally biased region" description="Basic and acidic residues" evidence="5">
    <location>
        <begin position="64"/>
        <end position="77"/>
    </location>
</feature>
<dbReference type="PANTHER" id="PTHR12202:SF0">
    <property type="entry name" value="ESF1 HOMOLOG"/>
    <property type="match status" value="1"/>
</dbReference>
<dbReference type="InterPro" id="IPR039754">
    <property type="entry name" value="Esf1"/>
</dbReference>
<feature type="region of interest" description="Disordered" evidence="5">
    <location>
        <begin position="110"/>
        <end position="221"/>
    </location>
</feature>
<evidence type="ECO:0000256" key="2">
    <source>
        <dbReference type="ARBA" id="ARBA00009087"/>
    </source>
</evidence>
<feature type="compositionally biased region" description="Basic residues" evidence="5">
    <location>
        <begin position="130"/>
        <end position="140"/>
    </location>
</feature>
<dbReference type="Pfam" id="PF25121">
    <property type="entry name" value="RRM_ESF1"/>
    <property type="match status" value="1"/>
</dbReference>
<feature type="compositionally biased region" description="Acidic residues" evidence="5">
    <location>
        <begin position="155"/>
        <end position="168"/>
    </location>
</feature>
<feature type="compositionally biased region" description="Polar residues" evidence="5">
    <location>
        <begin position="347"/>
        <end position="363"/>
    </location>
</feature>
<gene>
    <name evidence="8" type="ORF">TCAL_16850</name>
</gene>
<dbReference type="STRING" id="6832.A0A553PBR5"/>
<reference evidence="8 9" key="1">
    <citation type="journal article" date="2018" name="Nat. Ecol. Evol.">
        <title>Genomic signatures of mitonuclear coevolution across populations of Tigriopus californicus.</title>
        <authorList>
            <person name="Barreto F.S."/>
            <person name="Watson E.T."/>
            <person name="Lima T.G."/>
            <person name="Willett C.S."/>
            <person name="Edmands S."/>
            <person name="Li W."/>
            <person name="Burton R.S."/>
        </authorList>
    </citation>
    <scope>NUCLEOTIDE SEQUENCE [LARGE SCALE GENOMIC DNA]</scope>
    <source>
        <strain evidence="8 9">San Diego</strain>
    </source>
</reference>
<evidence type="ECO:0000259" key="6">
    <source>
        <dbReference type="Pfam" id="PF08159"/>
    </source>
</evidence>
<feature type="compositionally biased region" description="Acidic residues" evidence="5">
    <location>
        <begin position="34"/>
        <end position="46"/>
    </location>
</feature>
<feature type="compositionally biased region" description="Basic and acidic residues" evidence="5">
    <location>
        <begin position="141"/>
        <end position="154"/>
    </location>
</feature>
<dbReference type="EMBL" id="VCGU01000005">
    <property type="protein sequence ID" value="TRY75124.1"/>
    <property type="molecule type" value="Genomic_DNA"/>
</dbReference>
<dbReference type="GO" id="GO:0006364">
    <property type="term" value="P:rRNA processing"/>
    <property type="evidence" value="ECO:0007669"/>
    <property type="project" value="InterPro"/>
</dbReference>
<sequence>MADDDPRFTKFQTDPMTDMSVDYARGEGLASDSSSEDDDSSDDDEPGPPSGSHGSDPSPQAEEVFDKWGELDHDAPRTESISARLAVCNMDWDRVGAEDLFLAMASFCPSSGRVRSGWRNSEFGSGRNSGKMKRKSRRRIERCCPERDNPRDNGQEEDDVPSDVDLDDPFFRSELAEGNASDSETEIPMPKKKSKKALKKDKKAKAVKANEENGADGETRADLGLLVMDSDDEKGHFDYKDIVEREKGKKAKKGRKRKNPEEKQPVAEDVFEMDLQDDRFAAVFHNADFNVDPSHPSFKKTKSMQQVINEKQRRILQSDSLVAKSPKLSFQNSHPISYIHDHQVQTERTSGCVSEGHQGQNARSENHKQKGQQEKKSFLSDSGNTFFNWDKYLVNLMYFPSCKSLF</sequence>
<keyword evidence="3" id="KW-0175">Coiled coil</keyword>
<dbReference type="AlphaFoldDB" id="A0A553PBR5"/>
<proteinExistence type="inferred from homology"/>
<feature type="compositionally biased region" description="Basic residues" evidence="5">
    <location>
        <begin position="190"/>
        <end position="206"/>
    </location>
</feature>
<feature type="region of interest" description="Disordered" evidence="5">
    <location>
        <begin position="347"/>
        <end position="377"/>
    </location>
</feature>
<feature type="compositionally biased region" description="Polar residues" evidence="5">
    <location>
        <begin position="118"/>
        <end position="128"/>
    </location>
</feature>
<feature type="domain" description="NUC153" evidence="6">
    <location>
        <begin position="277"/>
        <end position="305"/>
    </location>
</feature>
<feature type="compositionally biased region" description="Basic residues" evidence="5">
    <location>
        <begin position="248"/>
        <end position="258"/>
    </location>
</feature>
<dbReference type="GO" id="GO:0003723">
    <property type="term" value="F:RNA binding"/>
    <property type="evidence" value="ECO:0007669"/>
    <property type="project" value="TreeGrafter"/>
</dbReference>
<evidence type="ECO:0000256" key="3">
    <source>
        <dbReference type="ARBA" id="ARBA00023054"/>
    </source>
</evidence>
<evidence type="ECO:0000313" key="8">
    <source>
        <dbReference type="EMBL" id="TRY75124.1"/>
    </source>
</evidence>
<dbReference type="PANTHER" id="PTHR12202">
    <property type="entry name" value="ESF1 HOMOLOG"/>
    <property type="match status" value="1"/>
</dbReference>
<evidence type="ECO:0000256" key="4">
    <source>
        <dbReference type="ARBA" id="ARBA00023242"/>
    </source>
</evidence>
<feature type="compositionally biased region" description="Basic and acidic residues" evidence="5">
    <location>
        <begin position="364"/>
        <end position="377"/>
    </location>
</feature>
<evidence type="ECO:0000313" key="9">
    <source>
        <dbReference type="Proteomes" id="UP000318571"/>
    </source>
</evidence>
<comment type="caution">
    <text evidence="8">The sequence shown here is derived from an EMBL/GenBank/DDBJ whole genome shotgun (WGS) entry which is preliminary data.</text>
</comment>
<organism evidence="8 9">
    <name type="scientific">Tigriopus californicus</name>
    <name type="common">Marine copepod</name>
    <dbReference type="NCBI Taxonomy" id="6832"/>
    <lineage>
        <taxon>Eukaryota</taxon>
        <taxon>Metazoa</taxon>
        <taxon>Ecdysozoa</taxon>
        <taxon>Arthropoda</taxon>
        <taxon>Crustacea</taxon>
        <taxon>Multicrustacea</taxon>
        <taxon>Hexanauplia</taxon>
        <taxon>Copepoda</taxon>
        <taxon>Harpacticoida</taxon>
        <taxon>Harpacticidae</taxon>
        <taxon>Tigriopus</taxon>
    </lineage>
</organism>
<dbReference type="GO" id="GO:0005730">
    <property type="term" value="C:nucleolus"/>
    <property type="evidence" value="ECO:0007669"/>
    <property type="project" value="UniProtKB-SubCell"/>
</dbReference>
<name>A0A553PBR5_TIGCA</name>
<evidence type="ECO:0000256" key="5">
    <source>
        <dbReference type="SAM" id="MobiDB-lite"/>
    </source>
</evidence>
<feature type="region of interest" description="Disordered" evidence="5">
    <location>
        <begin position="239"/>
        <end position="269"/>
    </location>
</feature>
<dbReference type="Pfam" id="PF08159">
    <property type="entry name" value="NUC153"/>
    <property type="match status" value="1"/>
</dbReference>
<feature type="region of interest" description="Disordered" evidence="5">
    <location>
        <begin position="1"/>
        <end position="79"/>
    </location>
</feature>
<protein>
    <submittedName>
        <fullName evidence="8">Uncharacterized protein</fullName>
    </submittedName>
</protein>
<feature type="compositionally biased region" description="Low complexity" evidence="5">
    <location>
        <begin position="50"/>
        <end position="59"/>
    </location>
</feature>
<dbReference type="InterPro" id="IPR056750">
    <property type="entry name" value="RRM_ESF1"/>
</dbReference>
<comment type="similarity">
    <text evidence="2">Belongs to the ESF1 family.</text>
</comment>
<evidence type="ECO:0000256" key="1">
    <source>
        <dbReference type="ARBA" id="ARBA00004604"/>
    </source>
</evidence>
<feature type="domain" description="ESF1 RRM" evidence="7">
    <location>
        <begin position="83"/>
        <end position="157"/>
    </location>
</feature>
<dbReference type="InterPro" id="IPR012580">
    <property type="entry name" value="NUC153"/>
</dbReference>